<reference evidence="2 3" key="1">
    <citation type="journal article" date="2016" name="Int. J. Syst. Evol. Microbiol.">
        <title>Acidipila dinghuensis sp. nov., an acidobacterium isolated from forest soil.</title>
        <authorList>
            <person name="Jiang Y.W."/>
            <person name="Wang J."/>
            <person name="Chen M.H."/>
            <person name="Lv Y.Y."/>
            <person name="Qiu L.H."/>
        </authorList>
    </citation>
    <scope>NUCLEOTIDE SEQUENCE [LARGE SCALE GENOMIC DNA]</scope>
    <source>
        <strain evidence="2 3">DHOF10</strain>
    </source>
</reference>
<evidence type="ECO:0000313" key="3">
    <source>
        <dbReference type="Proteomes" id="UP000290253"/>
    </source>
</evidence>
<dbReference type="RefSeq" id="WP_129208806.1">
    <property type="nucleotide sequence ID" value="NZ_BMGU01000004.1"/>
</dbReference>
<dbReference type="AlphaFoldDB" id="A0A4V1NVF7"/>
<sequence length="74" mass="8267">MNGLARLLVKMGVLLIVAGGLVYLLDRVGMRPGHIPGDLAWRKRNVAVYFPLGTSILLSVLLSLVFYLLSRFRR</sequence>
<dbReference type="Pfam" id="PF11146">
    <property type="entry name" value="DUF2905"/>
    <property type="match status" value="1"/>
</dbReference>
<keyword evidence="1" id="KW-0812">Transmembrane</keyword>
<feature type="transmembrane region" description="Helical" evidence="1">
    <location>
        <begin position="7"/>
        <end position="26"/>
    </location>
</feature>
<organism evidence="2 3">
    <name type="scientific">Silvibacterium dinghuense</name>
    <dbReference type="NCBI Taxonomy" id="1560006"/>
    <lineage>
        <taxon>Bacteria</taxon>
        <taxon>Pseudomonadati</taxon>
        <taxon>Acidobacteriota</taxon>
        <taxon>Terriglobia</taxon>
        <taxon>Terriglobales</taxon>
        <taxon>Acidobacteriaceae</taxon>
        <taxon>Silvibacterium</taxon>
    </lineage>
</organism>
<name>A0A4V1NVF7_9BACT</name>
<feature type="transmembrane region" description="Helical" evidence="1">
    <location>
        <begin position="46"/>
        <end position="69"/>
    </location>
</feature>
<evidence type="ECO:0000313" key="2">
    <source>
        <dbReference type="EMBL" id="RXS95610.1"/>
    </source>
</evidence>
<accession>A0A4V1NVF7</accession>
<proteinExistence type="predicted"/>
<dbReference type="InterPro" id="IPR021320">
    <property type="entry name" value="DUF2905"/>
</dbReference>
<dbReference type="PANTHER" id="PTHR36443:SF1">
    <property type="entry name" value="BSR5223 PROTEIN"/>
    <property type="match status" value="1"/>
</dbReference>
<dbReference type="EMBL" id="SDMK01000002">
    <property type="protein sequence ID" value="RXS95610.1"/>
    <property type="molecule type" value="Genomic_DNA"/>
</dbReference>
<keyword evidence="3" id="KW-1185">Reference proteome</keyword>
<evidence type="ECO:0000256" key="1">
    <source>
        <dbReference type="SAM" id="Phobius"/>
    </source>
</evidence>
<comment type="caution">
    <text evidence="2">The sequence shown here is derived from an EMBL/GenBank/DDBJ whole genome shotgun (WGS) entry which is preliminary data.</text>
</comment>
<dbReference type="PANTHER" id="PTHR36443">
    <property type="entry name" value="BSR5223 PROTEIN"/>
    <property type="match status" value="1"/>
</dbReference>
<dbReference type="Proteomes" id="UP000290253">
    <property type="component" value="Unassembled WGS sequence"/>
</dbReference>
<gene>
    <name evidence="2" type="ORF">ESZ00_13690</name>
</gene>
<keyword evidence="1" id="KW-1133">Transmembrane helix</keyword>
<dbReference type="OrthoDB" id="123470at2"/>
<protein>
    <submittedName>
        <fullName evidence="2">DUF2905 domain-containing protein</fullName>
    </submittedName>
</protein>
<keyword evidence="1" id="KW-0472">Membrane</keyword>